<name>A0A5E4FDX2_PRUDU</name>
<dbReference type="EMBL" id="CABIKO010000096">
    <property type="protein sequence ID" value="VVA25640.1"/>
    <property type="molecule type" value="Genomic_DNA"/>
</dbReference>
<evidence type="ECO:0000259" key="1">
    <source>
        <dbReference type="Pfam" id="PF07727"/>
    </source>
</evidence>
<gene>
    <name evidence="2" type="ORF">ALMOND_2B029209</name>
</gene>
<accession>A0A5E4FDX2</accession>
<feature type="non-terminal residue" evidence="2">
    <location>
        <position position="1"/>
    </location>
</feature>
<organism evidence="2 3">
    <name type="scientific">Prunus dulcis</name>
    <name type="common">Almond</name>
    <name type="synonym">Amygdalus dulcis</name>
    <dbReference type="NCBI Taxonomy" id="3755"/>
    <lineage>
        <taxon>Eukaryota</taxon>
        <taxon>Viridiplantae</taxon>
        <taxon>Streptophyta</taxon>
        <taxon>Embryophyta</taxon>
        <taxon>Tracheophyta</taxon>
        <taxon>Spermatophyta</taxon>
        <taxon>Magnoliopsida</taxon>
        <taxon>eudicotyledons</taxon>
        <taxon>Gunneridae</taxon>
        <taxon>Pentapetalae</taxon>
        <taxon>rosids</taxon>
        <taxon>fabids</taxon>
        <taxon>Rosales</taxon>
        <taxon>Rosaceae</taxon>
        <taxon>Amygdaloideae</taxon>
        <taxon>Amygdaleae</taxon>
        <taxon>Prunus</taxon>
    </lineage>
</organism>
<dbReference type="Proteomes" id="UP000327085">
    <property type="component" value="Chromosome 4"/>
</dbReference>
<sequence>LDYTETFSPTAKLVTFRCLLALAAVRNWPLNQLDVQNAFLHGDLDEEVYMLPPP</sequence>
<evidence type="ECO:0000313" key="3">
    <source>
        <dbReference type="Proteomes" id="UP000327085"/>
    </source>
</evidence>
<dbReference type="Pfam" id="PF07727">
    <property type="entry name" value="RVT_2"/>
    <property type="match status" value="1"/>
</dbReference>
<dbReference type="InterPro" id="IPR013103">
    <property type="entry name" value="RVT_2"/>
</dbReference>
<feature type="domain" description="Reverse transcriptase Ty1/copia-type" evidence="1">
    <location>
        <begin position="2"/>
        <end position="54"/>
    </location>
</feature>
<feature type="non-terminal residue" evidence="2">
    <location>
        <position position="54"/>
    </location>
</feature>
<proteinExistence type="predicted"/>
<reference evidence="3" key="1">
    <citation type="journal article" date="2020" name="Plant J.">
        <title>Transposons played a major role in the diversification between the closely related almond and peach genomes: results from the almond genome sequence.</title>
        <authorList>
            <person name="Alioto T."/>
            <person name="Alexiou K.G."/>
            <person name="Bardil A."/>
            <person name="Barteri F."/>
            <person name="Castanera R."/>
            <person name="Cruz F."/>
            <person name="Dhingra A."/>
            <person name="Duval H."/>
            <person name="Fernandez I Marti A."/>
            <person name="Frias L."/>
            <person name="Galan B."/>
            <person name="Garcia J.L."/>
            <person name="Howad W."/>
            <person name="Gomez-Garrido J."/>
            <person name="Gut M."/>
            <person name="Julca I."/>
            <person name="Morata J."/>
            <person name="Puigdomenech P."/>
            <person name="Ribeca P."/>
            <person name="Rubio Cabetas M.J."/>
            <person name="Vlasova A."/>
            <person name="Wirthensohn M."/>
            <person name="Garcia-Mas J."/>
            <person name="Gabaldon T."/>
            <person name="Casacuberta J.M."/>
            <person name="Arus P."/>
        </authorList>
    </citation>
    <scope>NUCLEOTIDE SEQUENCE [LARGE SCALE GENOMIC DNA]</scope>
    <source>
        <strain evidence="3">cv. Texas</strain>
    </source>
</reference>
<dbReference type="AlphaFoldDB" id="A0A5E4FDX2"/>
<dbReference type="InParanoid" id="A0A5E4FDX2"/>
<protein>
    <submittedName>
        <fullName evidence="2">PREDICTED: Retrovirus-related Pol poly from transposon</fullName>
    </submittedName>
</protein>
<evidence type="ECO:0000313" key="2">
    <source>
        <dbReference type="EMBL" id="VVA25640.1"/>
    </source>
</evidence>
<dbReference type="OMA" id="RNWPLNQ"/>